<name>A0A090FRC2_MESPL</name>
<dbReference type="SMART" id="SM00822">
    <property type="entry name" value="PKS_KR"/>
    <property type="match status" value="1"/>
</dbReference>
<dbReference type="GO" id="GO:0048038">
    <property type="term" value="F:quinone binding"/>
    <property type="evidence" value="ECO:0007669"/>
    <property type="project" value="TreeGrafter"/>
</dbReference>
<sequence length="253" mass="25959">MTRPSAIITGGARGIGLACAEALAEAGFDILVADLAEKPADGLPEKIVKHGAEFAYARCDIADLASHAALVEAAINAFGHIDCLVNNAGVGAVVRGDLLELKPDNFDRALAINLRGTLFLSQAIAKAMLATPAASVRSIITITSVSAAMASPERADYCISKAGLSMWVKNLALRLAAEDIGVFEVRPGIIRTDMTSGVSAKYDALIDGGLVPAKRWGEAADVGAVVAALASGKFGFSTGSVIDVDGALSVPRL</sequence>
<dbReference type="PANTHER" id="PTHR42760">
    <property type="entry name" value="SHORT-CHAIN DEHYDROGENASES/REDUCTASES FAMILY MEMBER"/>
    <property type="match status" value="1"/>
</dbReference>
<evidence type="ECO:0000256" key="1">
    <source>
        <dbReference type="ARBA" id="ARBA00006484"/>
    </source>
</evidence>
<comment type="similarity">
    <text evidence="1">Belongs to the short-chain dehydrogenases/reductases (SDR) family.</text>
</comment>
<dbReference type="PRINTS" id="PR00080">
    <property type="entry name" value="SDRFAMILY"/>
</dbReference>
<dbReference type="GeneID" id="31893047"/>
<protein>
    <submittedName>
        <fullName evidence="4">Short-chain dehydrogenase/reductase SDR</fullName>
    </submittedName>
</protein>
<dbReference type="PANTHER" id="PTHR42760:SF133">
    <property type="entry name" value="3-OXOACYL-[ACYL-CARRIER-PROTEIN] REDUCTASE"/>
    <property type="match status" value="1"/>
</dbReference>
<organism evidence="4 5">
    <name type="scientific">Mesorhizobium plurifarium</name>
    <dbReference type="NCBI Taxonomy" id="69974"/>
    <lineage>
        <taxon>Bacteria</taxon>
        <taxon>Pseudomonadati</taxon>
        <taxon>Pseudomonadota</taxon>
        <taxon>Alphaproteobacteria</taxon>
        <taxon>Hyphomicrobiales</taxon>
        <taxon>Phyllobacteriaceae</taxon>
        <taxon>Mesorhizobium</taxon>
    </lineage>
</organism>
<evidence type="ECO:0000256" key="2">
    <source>
        <dbReference type="ARBA" id="ARBA00023002"/>
    </source>
</evidence>
<dbReference type="AlphaFoldDB" id="A0A090FRC2"/>
<keyword evidence="2" id="KW-0560">Oxidoreductase</keyword>
<evidence type="ECO:0000313" key="5">
    <source>
        <dbReference type="Proteomes" id="UP000046373"/>
    </source>
</evidence>
<dbReference type="PROSITE" id="PS00061">
    <property type="entry name" value="ADH_SHORT"/>
    <property type="match status" value="1"/>
</dbReference>
<dbReference type="InterPro" id="IPR057326">
    <property type="entry name" value="KR_dom"/>
</dbReference>
<dbReference type="InterPro" id="IPR020904">
    <property type="entry name" value="Sc_DH/Rdtase_CS"/>
</dbReference>
<dbReference type="InterPro" id="IPR036291">
    <property type="entry name" value="NAD(P)-bd_dom_sf"/>
</dbReference>
<dbReference type="FunFam" id="3.40.50.720:FF:000084">
    <property type="entry name" value="Short-chain dehydrogenase reductase"/>
    <property type="match status" value="1"/>
</dbReference>
<evidence type="ECO:0000313" key="4">
    <source>
        <dbReference type="EMBL" id="CDX44262.1"/>
    </source>
</evidence>
<proteinExistence type="inferred from homology"/>
<dbReference type="GO" id="GO:0006633">
    <property type="term" value="P:fatty acid biosynthetic process"/>
    <property type="evidence" value="ECO:0007669"/>
    <property type="project" value="TreeGrafter"/>
</dbReference>
<dbReference type="EMBL" id="CCNB01000043">
    <property type="protein sequence ID" value="CDX44262.1"/>
    <property type="molecule type" value="Genomic_DNA"/>
</dbReference>
<dbReference type="Pfam" id="PF13561">
    <property type="entry name" value="adh_short_C2"/>
    <property type="match status" value="1"/>
</dbReference>
<dbReference type="PRINTS" id="PR00081">
    <property type="entry name" value="GDHRDH"/>
</dbReference>
<feature type="domain" description="Ketoreductase" evidence="3">
    <location>
        <begin position="4"/>
        <end position="183"/>
    </location>
</feature>
<dbReference type="Proteomes" id="UP000046373">
    <property type="component" value="Unassembled WGS sequence"/>
</dbReference>
<gene>
    <name evidence="4" type="ORF">MPLDJ20_60541</name>
</gene>
<dbReference type="NCBIfam" id="NF009386">
    <property type="entry name" value="PRK12745.1"/>
    <property type="match status" value="1"/>
</dbReference>
<dbReference type="SUPFAM" id="SSF51735">
    <property type="entry name" value="NAD(P)-binding Rossmann-fold domains"/>
    <property type="match status" value="1"/>
</dbReference>
<accession>A0A090FRC2</accession>
<dbReference type="GO" id="GO:0016616">
    <property type="term" value="F:oxidoreductase activity, acting on the CH-OH group of donors, NAD or NADP as acceptor"/>
    <property type="evidence" value="ECO:0007669"/>
    <property type="project" value="TreeGrafter"/>
</dbReference>
<dbReference type="InterPro" id="IPR002347">
    <property type="entry name" value="SDR_fam"/>
</dbReference>
<dbReference type="Gene3D" id="3.40.50.720">
    <property type="entry name" value="NAD(P)-binding Rossmann-like Domain"/>
    <property type="match status" value="1"/>
</dbReference>
<evidence type="ECO:0000259" key="3">
    <source>
        <dbReference type="SMART" id="SM00822"/>
    </source>
</evidence>
<reference evidence="4 5" key="1">
    <citation type="submission" date="2014-08" db="EMBL/GenBank/DDBJ databases">
        <authorList>
            <person name="Moulin Lionel"/>
        </authorList>
    </citation>
    <scope>NUCLEOTIDE SEQUENCE [LARGE SCALE GENOMIC DNA]</scope>
</reference>